<dbReference type="PANTHER" id="PTHR45570:SF1">
    <property type="entry name" value="CARBOXYLIC ESTER HYDROLASE"/>
    <property type="match status" value="1"/>
</dbReference>
<evidence type="ECO:0000256" key="1">
    <source>
        <dbReference type="ARBA" id="ARBA00005964"/>
    </source>
</evidence>
<reference evidence="6 7" key="1">
    <citation type="journal article" date="2016" name="Mol. Biol. Evol.">
        <title>Comparative Genomics of Early-Diverging Mushroom-Forming Fungi Provides Insights into the Origins of Lignocellulose Decay Capabilities.</title>
        <authorList>
            <person name="Nagy L.G."/>
            <person name="Riley R."/>
            <person name="Tritt A."/>
            <person name="Adam C."/>
            <person name="Daum C."/>
            <person name="Floudas D."/>
            <person name="Sun H."/>
            <person name="Yadav J.S."/>
            <person name="Pangilinan J."/>
            <person name="Larsson K.H."/>
            <person name="Matsuura K."/>
            <person name="Barry K."/>
            <person name="Labutti K."/>
            <person name="Kuo R."/>
            <person name="Ohm R.A."/>
            <person name="Bhattacharya S.S."/>
            <person name="Shirouzu T."/>
            <person name="Yoshinaga Y."/>
            <person name="Martin F.M."/>
            <person name="Grigoriev I.V."/>
            <person name="Hibbett D.S."/>
        </authorList>
    </citation>
    <scope>NUCLEOTIDE SEQUENCE [LARGE SCALE GENOMIC DNA]</scope>
    <source>
        <strain evidence="6 7">CBS 109695</strain>
    </source>
</reference>
<gene>
    <name evidence="6" type="ORF">FIBSPDRAFT_741006</name>
    <name evidence="5" type="ORF">FIBSPDRAFT_961180</name>
</gene>
<dbReference type="SUPFAM" id="SSF53474">
    <property type="entry name" value="alpha/beta-Hydrolases"/>
    <property type="match status" value="1"/>
</dbReference>
<dbReference type="STRING" id="436010.A0A166JR36"/>
<evidence type="ECO:0000313" key="7">
    <source>
        <dbReference type="Proteomes" id="UP000076532"/>
    </source>
</evidence>
<dbReference type="InterPro" id="IPR002018">
    <property type="entry name" value="CarbesteraseB"/>
</dbReference>
<dbReference type="Pfam" id="PF00135">
    <property type="entry name" value="COesterase"/>
    <property type="match status" value="1"/>
</dbReference>
<dbReference type="InterPro" id="IPR019826">
    <property type="entry name" value="Carboxylesterase_B_AS"/>
</dbReference>
<dbReference type="PANTHER" id="PTHR45570">
    <property type="entry name" value="CARBOXYLIC ESTER HYDROLASE"/>
    <property type="match status" value="1"/>
</dbReference>
<feature type="signal peptide" evidence="3">
    <location>
        <begin position="1"/>
        <end position="21"/>
    </location>
</feature>
<dbReference type="PROSITE" id="PS00122">
    <property type="entry name" value="CARBOXYLESTERASE_B_1"/>
    <property type="match status" value="1"/>
</dbReference>
<proteinExistence type="inferred from homology"/>
<name>A0A166JR36_9AGAM</name>
<organism evidence="6 7">
    <name type="scientific">Athelia psychrophila</name>
    <dbReference type="NCBI Taxonomy" id="1759441"/>
    <lineage>
        <taxon>Eukaryota</taxon>
        <taxon>Fungi</taxon>
        <taxon>Dikarya</taxon>
        <taxon>Basidiomycota</taxon>
        <taxon>Agaricomycotina</taxon>
        <taxon>Agaricomycetes</taxon>
        <taxon>Agaricomycetidae</taxon>
        <taxon>Atheliales</taxon>
        <taxon>Atheliaceae</taxon>
        <taxon>Athelia</taxon>
    </lineage>
</organism>
<protein>
    <recommendedName>
        <fullName evidence="3">Carboxylic ester hydrolase</fullName>
        <ecNumber evidence="3">3.1.1.-</ecNumber>
    </recommendedName>
</protein>
<dbReference type="EMBL" id="KV417549">
    <property type="protein sequence ID" value="KZP21120.1"/>
    <property type="molecule type" value="Genomic_DNA"/>
</dbReference>
<dbReference type="InterPro" id="IPR029058">
    <property type="entry name" value="AB_hydrolase_fold"/>
</dbReference>
<keyword evidence="7" id="KW-1185">Reference proteome</keyword>
<dbReference type="Gene3D" id="3.40.50.1820">
    <property type="entry name" value="alpha/beta hydrolase"/>
    <property type="match status" value="1"/>
</dbReference>
<dbReference type="ESTHER" id="9homo-a0a166jr36">
    <property type="family name" value="Fungal_carboxylesterase_lipase"/>
</dbReference>
<dbReference type="AlphaFoldDB" id="A0A166JR36"/>
<sequence>MIAFIPSLLHLLLAVSVPVLASPLPSELGPLQITGISLKGLLCDIPFVNHLLCPTKGTSVPSVATALGAALGVVDSSGALRFSVKYGSAARWQPSSMATTWALPNGSKNTSALPLVCPQANLSGSQMSEDCLSMILYVPENLKAGAAVPTMVWIHGGSFIEGGASNPGLDGSKLASATGAIVAVVQYRLGVLGFLGPTGATNLGLKDIVTALQFLAKVVPSFGGSASKITVAGQSSGANMIRALLAVPSASNLFQSAIIQSDPMDYGFTSPTVQSKMQTYFNSDVKCAATNAACFKRLSVDAILNAQSDLYDNAFSDIDPSCTQAEPIRVVHDGTFITSTMDSTTPFPKVTKPLLISTVLNEAGPSIYGMFDSSVPEAELDYVVNATFGTARGQKIMASSMYVTPGTNAATSNTDARTQLETLGTDYIWKCSSWTLARSYVASGGSAYVGMYVVGASYPGNDAIPYCTQAGVICHQDDIEIVFGTVPSPSAAQASLTTEMQARYKAFLNTGNPNPAGSSLAQWTPATTTASNALTLGGQGLAPVGACTADFWGQAVQYDYQVYDI</sequence>
<evidence type="ECO:0000313" key="5">
    <source>
        <dbReference type="EMBL" id="KZP12732.1"/>
    </source>
</evidence>
<accession>A0A166JR36</accession>
<comment type="similarity">
    <text evidence="1 3">Belongs to the type-B carboxylesterase/lipase family.</text>
</comment>
<evidence type="ECO:0000256" key="3">
    <source>
        <dbReference type="RuleBase" id="RU361235"/>
    </source>
</evidence>
<dbReference type="OrthoDB" id="408631at2759"/>
<dbReference type="Proteomes" id="UP000076532">
    <property type="component" value="Unassembled WGS sequence"/>
</dbReference>
<evidence type="ECO:0000259" key="4">
    <source>
        <dbReference type="Pfam" id="PF00135"/>
    </source>
</evidence>
<dbReference type="EC" id="3.1.1.-" evidence="3"/>
<dbReference type="EMBL" id="KV417643">
    <property type="protein sequence ID" value="KZP12732.1"/>
    <property type="molecule type" value="Genomic_DNA"/>
</dbReference>
<feature type="domain" description="Carboxylesterase type B" evidence="4">
    <location>
        <begin position="89"/>
        <end position="537"/>
    </location>
</feature>
<evidence type="ECO:0000313" key="6">
    <source>
        <dbReference type="EMBL" id="KZP21120.1"/>
    </source>
</evidence>
<evidence type="ECO:0000256" key="2">
    <source>
        <dbReference type="ARBA" id="ARBA00022801"/>
    </source>
</evidence>
<dbReference type="GO" id="GO:0016787">
    <property type="term" value="F:hydrolase activity"/>
    <property type="evidence" value="ECO:0007669"/>
    <property type="project" value="UniProtKB-KW"/>
</dbReference>
<keyword evidence="3" id="KW-0732">Signal</keyword>
<keyword evidence="2 3" id="KW-0378">Hydrolase</keyword>
<feature type="chain" id="PRO_5007947994" description="Carboxylic ester hydrolase" evidence="3">
    <location>
        <begin position="22"/>
        <end position="565"/>
    </location>
</feature>